<dbReference type="EMBL" id="WHUF01000001">
    <property type="protein sequence ID" value="MQA18641.1"/>
    <property type="molecule type" value="Genomic_DNA"/>
</dbReference>
<organism evidence="1 2">
    <name type="scientific">Rugamonas rivuli</name>
    <dbReference type="NCBI Taxonomy" id="2743358"/>
    <lineage>
        <taxon>Bacteria</taxon>
        <taxon>Pseudomonadati</taxon>
        <taxon>Pseudomonadota</taxon>
        <taxon>Betaproteobacteria</taxon>
        <taxon>Burkholderiales</taxon>
        <taxon>Oxalobacteraceae</taxon>
        <taxon>Telluria group</taxon>
        <taxon>Rugamonas</taxon>
    </lineage>
</organism>
<accession>A0A843S8S7</accession>
<evidence type="ECO:0000313" key="1">
    <source>
        <dbReference type="EMBL" id="MQA18641.1"/>
    </source>
</evidence>
<dbReference type="Pfam" id="PF18950">
    <property type="entry name" value="DUF5694"/>
    <property type="match status" value="1"/>
</dbReference>
<dbReference type="InterPro" id="IPR043749">
    <property type="entry name" value="DUF5694"/>
</dbReference>
<dbReference type="Proteomes" id="UP000444318">
    <property type="component" value="Unassembled WGS sequence"/>
</dbReference>
<protein>
    <submittedName>
        <fullName evidence="1">Uncharacterized protein</fullName>
    </submittedName>
</protein>
<dbReference type="AlphaFoldDB" id="A0A843S8S7"/>
<evidence type="ECO:0000313" key="2">
    <source>
        <dbReference type="Proteomes" id="UP000444318"/>
    </source>
</evidence>
<keyword evidence="2" id="KW-1185">Reference proteome</keyword>
<name>A0A843S8S7_9BURK</name>
<sequence>MQRLIAGILVAAVVHGYVGAAEAPVSSQFKPGAWKLQRGSSNEVLVLGTAHLSQLPKTFDPANLSLLMDRLASWQPKAIAIEALSGPQCAFMRAYPERYADTVKTYCWDTAPAASATGLDVPAATAQVDRLLAAWPSAPSAAQRRKLASLFLAAGERASATVQWLRLSAEERHAGDGLNDQLVEILEKLRSKRNEDYLIAAQLAARCGHERVYPMDDHTSDFDVADEKAYGAAIMKAWDNSYSAARKRQDDALRADLATPAGVLAMYRAHNAAGAAEQVLHADFGAALEEPSPQHFGRTYVGAWETRNLRMASNIREAMSARPGGRMLVIVGASHKGYLEAYLDQMQDARIISTDAILRAE</sequence>
<proteinExistence type="predicted"/>
<gene>
    <name evidence="1" type="ORF">GEV01_03840</name>
</gene>
<dbReference type="RefSeq" id="WP_152801815.1">
    <property type="nucleotide sequence ID" value="NZ_WHUF01000001.1"/>
</dbReference>
<reference evidence="1 2" key="1">
    <citation type="submission" date="2019-10" db="EMBL/GenBank/DDBJ databases">
        <title>Two novel species isolated from a subtropical stream in China.</title>
        <authorList>
            <person name="Lu H."/>
        </authorList>
    </citation>
    <scope>NUCLEOTIDE SEQUENCE [LARGE SCALE GENOMIC DNA]</scope>
    <source>
        <strain evidence="1 2">FT103W</strain>
    </source>
</reference>
<comment type="caution">
    <text evidence="1">The sequence shown here is derived from an EMBL/GenBank/DDBJ whole genome shotgun (WGS) entry which is preliminary data.</text>
</comment>